<evidence type="ECO:0000256" key="4">
    <source>
        <dbReference type="ARBA" id="ARBA00023027"/>
    </source>
</evidence>
<gene>
    <name evidence="9" type="ORF">ACH5RR_035636</name>
</gene>
<reference evidence="9 10" key="1">
    <citation type="submission" date="2024-11" db="EMBL/GenBank/DDBJ databases">
        <title>A near-complete genome assembly of Cinchona calisaya.</title>
        <authorList>
            <person name="Lian D.C."/>
            <person name="Zhao X.W."/>
            <person name="Wei L."/>
        </authorList>
    </citation>
    <scope>NUCLEOTIDE SEQUENCE [LARGE SCALE GENOMIC DNA]</scope>
    <source>
        <tissue evidence="9">Nenye</tissue>
    </source>
</reference>
<protein>
    <recommendedName>
        <fullName evidence="1">protein-disulfide reductase</fullName>
        <ecNumber evidence="1">1.8.1.8</ecNumber>
    </recommendedName>
</protein>
<feature type="domain" description="Thioredoxin" evidence="8">
    <location>
        <begin position="18"/>
        <end position="171"/>
    </location>
</feature>
<dbReference type="InterPro" id="IPR052259">
    <property type="entry name" value="Nucleoredoxin-like"/>
</dbReference>
<dbReference type="SUPFAM" id="SSF52833">
    <property type="entry name" value="Thioredoxin-like"/>
    <property type="match status" value="3"/>
</dbReference>
<evidence type="ECO:0000256" key="5">
    <source>
        <dbReference type="ARBA" id="ARBA00025782"/>
    </source>
</evidence>
<name>A0ABD2Y425_9GENT</name>
<dbReference type="PROSITE" id="PS00194">
    <property type="entry name" value="THIOREDOXIN_1"/>
    <property type="match status" value="1"/>
</dbReference>
<evidence type="ECO:0000256" key="3">
    <source>
        <dbReference type="ARBA" id="ARBA00023002"/>
    </source>
</evidence>
<dbReference type="AlphaFoldDB" id="A0ABD2Y425"/>
<proteinExistence type="inferred from homology"/>
<dbReference type="InterPro" id="IPR013766">
    <property type="entry name" value="Thioredoxin_domain"/>
</dbReference>
<keyword evidence="10" id="KW-1185">Reference proteome</keyword>
<dbReference type="Proteomes" id="UP001630127">
    <property type="component" value="Unassembled WGS sequence"/>
</dbReference>
<dbReference type="InterPro" id="IPR046349">
    <property type="entry name" value="C1-like_sf"/>
</dbReference>
<dbReference type="CDD" id="cd03009">
    <property type="entry name" value="TryX_like_TryX_NRX"/>
    <property type="match status" value="2"/>
</dbReference>
<accession>A0ABD2Y425</accession>
<evidence type="ECO:0000256" key="1">
    <source>
        <dbReference type="ARBA" id="ARBA00012612"/>
    </source>
</evidence>
<dbReference type="InterPro" id="IPR017937">
    <property type="entry name" value="Thioredoxin_CS"/>
</dbReference>
<evidence type="ECO:0000256" key="6">
    <source>
        <dbReference type="ARBA" id="ARBA00047388"/>
    </source>
</evidence>
<organism evidence="9 10">
    <name type="scientific">Cinchona calisaya</name>
    <dbReference type="NCBI Taxonomy" id="153742"/>
    <lineage>
        <taxon>Eukaryota</taxon>
        <taxon>Viridiplantae</taxon>
        <taxon>Streptophyta</taxon>
        <taxon>Embryophyta</taxon>
        <taxon>Tracheophyta</taxon>
        <taxon>Spermatophyta</taxon>
        <taxon>Magnoliopsida</taxon>
        <taxon>eudicotyledons</taxon>
        <taxon>Gunneridae</taxon>
        <taxon>Pentapetalae</taxon>
        <taxon>asterids</taxon>
        <taxon>lamiids</taxon>
        <taxon>Gentianales</taxon>
        <taxon>Rubiaceae</taxon>
        <taxon>Cinchonoideae</taxon>
        <taxon>Cinchoneae</taxon>
        <taxon>Cinchona</taxon>
    </lineage>
</organism>
<dbReference type="InterPro" id="IPR045870">
    <property type="entry name" value="TryX_NRX_thioredoxin_dom"/>
</dbReference>
<evidence type="ECO:0000256" key="7">
    <source>
        <dbReference type="ARBA" id="ARBA00047804"/>
    </source>
</evidence>
<dbReference type="InterPro" id="IPR004146">
    <property type="entry name" value="DC1"/>
</dbReference>
<comment type="caution">
    <text evidence="9">The sequence shown here is derived from an EMBL/GenBank/DDBJ whole genome shotgun (WGS) entry which is preliminary data.</text>
</comment>
<dbReference type="EMBL" id="JBJUIK010000015">
    <property type="protein sequence ID" value="KAL3501187.1"/>
    <property type="molecule type" value="Genomic_DNA"/>
</dbReference>
<keyword evidence="3" id="KW-0560">Oxidoreductase</keyword>
<dbReference type="SUPFAM" id="SSF57889">
    <property type="entry name" value="Cysteine-rich domain"/>
    <property type="match status" value="1"/>
</dbReference>
<comment type="catalytic activity">
    <reaction evidence="7">
        <text>[protein]-dithiol + NADP(+) = [protein]-disulfide + NADPH + H(+)</text>
        <dbReference type="Rhea" id="RHEA:18753"/>
        <dbReference type="Rhea" id="RHEA-COMP:10593"/>
        <dbReference type="Rhea" id="RHEA-COMP:10594"/>
        <dbReference type="ChEBI" id="CHEBI:15378"/>
        <dbReference type="ChEBI" id="CHEBI:29950"/>
        <dbReference type="ChEBI" id="CHEBI:50058"/>
        <dbReference type="ChEBI" id="CHEBI:57783"/>
        <dbReference type="ChEBI" id="CHEBI:58349"/>
        <dbReference type="EC" id="1.8.1.8"/>
    </reaction>
</comment>
<dbReference type="GO" id="GO:0047134">
    <property type="term" value="F:protein-disulfide reductase [NAD(P)H] activity"/>
    <property type="evidence" value="ECO:0007669"/>
    <property type="project" value="UniProtKB-EC"/>
</dbReference>
<dbReference type="Pfam" id="PF13905">
    <property type="entry name" value="Thioredoxin_8"/>
    <property type="match status" value="3"/>
</dbReference>
<keyword evidence="2" id="KW-0677">Repeat</keyword>
<dbReference type="Pfam" id="PF03107">
    <property type="entry name" value="C1_2"/>
    <property type="match status" value="1"/>
</dbReference>
<dbReference type="EC" id="1.8.1.8" evidence="1"/>
<evidence type="ECO:0000313" key="9">
    <source>
        <dbReference type="EMBL" id="KAL3501187.1"/>
    </source>
</evidence>
<evidence type="ECO:0000259" key="8">
    <source>
        <dbReference type="PROSITE" id="PS51352"/>
    </source>
</evidence>
<dbReference type="InterPro" id="IPR012336">
    <property type="entry name" value="Thioredoxin-like_fold"/>
</dbReference>
<dbReference type="PROSITE" id="PS51352">
    <property type="entry name" value="THIOREDOXIN_2"/>
    <property type="match status" value="2"/>
</dbReference>
<dbReference type="Gene3D" id="3.40.30.10">
    <property type="entry name" value="Glutaredoxin"/>
    <property type="match status" value="3"/>
</dbReference>
<dbReference type="PANTHER" id="PTHR13871">
    <property type="entry name" value="THIOREDOXIN"/>
    <property type="match status" value="1"/>
</dbReference>
<comment type="similarity">
    <text evidence="5">Belongs to the nucleoredoxin family.</text>
</comment>
<feature type="domain" description="Thioredoxin" evidence="8">
    <location>
        <begin position="325"/>
        <end position="485"/>
    </location>
</feature>
<evidence type="ECO:0000313" key="10">
    <source>
        <dbReference type="Proteomes" id="UP001630127"/>
    </source>
</evidence>
<comment type="catalytic activity">
    <reaction evidence="6">
        <text>[protein]-dithiol + NAD(+) = [protein]-disulfide + NADH + H(+)</text>
        <dbReference type="Rhea" id="RHEA:18749"/>
        <dbReference type="Rhea" id="RHEA-COMP:10593"/>
        <dbReference type="Rhea" id="RHEA-COMP:10594"/>
        <dbReference type="ChEBI" id="CHEBI:15378"/>
        <dbReference type="ChEBI" id="CHEBI:29950"/>
        <dbReference type="ChEBI" id="CHEBI:50058"/>
        <dbReference type="ChEBI" id="CHEBI:57540"/>
        <dbReference type="ChEBI" id="CHEBI:57945"/>
        <dbReference type="EC" id="1.8.1.8"/>
    </reaction>
</comment>
<sequence length="579" mass="65791">MANLIINNEENVSHDLVSLLSSEDRDFLVQNKGDQVKISSLVGKVVGLYFSGSWCGPCRRFTPKLVQVYEELSSHGDFEVVFISSDGDDESFNSYFEKMPWLALPFSDLETRKRLKDLFKVRGIPRLVILDKTGKVSIEDGVRIIYDYGVDGYPFTPERIPHLKEEEERAKKEQSLKSILSHGSRDFLISNDGNKIPVSELEGKTIGLYFSVKSHRGCLGFTKRLLEVYKKLREKGENFEIVLVSLDDEEQDFKETFEAMPWLALPFKDKNSDKLVRYFELKAPPMLVVLGPDGKTLQPNVVESIEEHGHEAYPFTPEKFAELAEIEKAKLEAQTLESILISADKDFVISKDGSKAAVSELVGKNILLYFSAHWCPPCRAFLPKFISVYEEIKAKDDAFEVIFISSDHDQASFDDFFSGMPWLALPFGDERKAFLLRRFKIKGIPAVVAIGPNGRTVNTQVRQLIQAHGADAYPFTEEHVKQLEEQVEEMAKGWPEKVKHELHLEHELVLTRRTGYGCDGCQEMGHGWSYLCKQCNFDLHPKCALKKEESKADEQNHAKEEPNKAKEGYVCDGDVCRKA</sequence>
<dbReference type="PANTHER" id="PTHR13871:SF96">
    <property type="entry name" value="THIOREDOXIN DOMAIN-CONTAINING PROTEIN"/>
    <property type="match status" value="1"/>
</dbReference>
<evidence type="ECO:0000256" key="2">
    <source>
        <dbReference type="ARBA" id="ARBA00022737"/>
    </source>
</evidence>
<keyword evidence="4" id="KW-0520">NAD</keyword>
<dbReference type="InterPro" id="IPR036249">
    <property type="entry name" value="Thioredoxin-like_sf"/>
</dbReference>